<dbReference type="GO" id="GO:0005829">
    <property type="term" value="C:cytosol"/>
    <property type="evidence" value="ECO:0007669"/>
    <property type="project" value="TreeGrafter"/>
</dbReference>
<dbReference type="Pfam" id="PF04721">
    <property type="entry name" value="PAW"/>
    <property type="match status" value="1"/>
</dbReference>
<dbReference type="InterPro" id="IPR038765">
    <property type="entry name" value="Papain-like_cys_pep_sf"/>
</dbReference>
<dbReference type="SMART" id="SM00460">
    <property type="entry name" value="TGc"/>
    <property type="match status" value="1"/>
</dbReference>
<evidence type="ECO:0000256" key="9">
    <source>
        <dbReference type="ARBA" id="ARBA00022801"/>
    </source>
</evidence>
<keyword evidence="8" id="KW-0479">Metal-binding</keyword>
<evidence type="ECO:0000256" key="11">
    <source>
        <dbReference type="ARBA" id="ARBA00024870"/>
    </source>
</evidence>
<dbReference type="InterPro" id="IPR038680">
    <property type="entry name" value="PAW_sf"/>
</dbReference>
<dbReference type="GO" id="GO:0000224">
    <property type="term" value="F:peptide-N4-(N-acetyl-beta-glucosaminyl)asparagine amidase activity"/>
    <property type="evidence" value="ECO:0007669"/>
    <property type="project" value="UniProtKB-EC"/>
</dbReference>
<dbReference type="Proteomes" id="UP000472270">
    <property type="component" value="Unassembled WGS sequence"/>
</dbReference>
<dbReference type="InterPro" id="IPR006588">
    <property type="entry name" value="Peptide_N_glycanase_PAW_dom"/>
</dbReference>
<reference evidence="17" key="2">
    <citation type="submission" date="2025-09" db="UniProtKB">
        <authorList>
            <consortium name="Ensembl"/>
        </authorList>
    </citation>
    <scope>IDENTIFICATION</scope>
</reference>
<dbReference type="Gene3D" id="2.60.120.1020">
    <property type="entry name" value="Peptide N glycanase, PAW domain"/>
    <property type="match status" value="1"/>
</dbReference>
<evidence type="ECO:0000313" key="17">
    <source>
        <dbReference type="Ensembl" id="ENSSRHP00000081538.1"/>
    </source>
</evidence>
<dbReference type="EC" id="3.5.1.52" evidence="5"/>
<dbReference type="Ensembl" id="ENSSRHT00000083748.1">
    <property type="protein sequence ID" value="ENSSRHP00000081538.1"/>
    <property type="gene ID" value="ENSSRHG00000040396.1"/>
</dbReference>
<comment type="catalytic activity">
    <reaction evidence="1">
        <text>Hydrolysis of an N(4)-(acetyl-beta-D-glucosaminyl)asparagine residue in which the glucosamine residue may be further glycosylated, to yield a (substituted) N-acetyl-beta-D-glucosaminylamine and a peptide containing an aspartate residue.</text>
        <dbReference type="EC" id="3.5.1.52"/>
    </reaction>
</comment>
<dbReference type="Pfam" id="PF01841">
    <property type="entry name" value="Transglut_core"/>
    <property type="match status" value="1"/>
</dbReference>
<dbReference type="SMART" id="SM00580">
    <property type="entry name" value="PUG"/>
    <property type="match status" value="1"/>
</dbReference>
<dbReference type="SUPFAM" id="SSF143503">
    <property type="entry name" value="PUG domain-like"/>
    <property type="match status" value="1"/>
</dbReference>
<sequence length="598" mass="67725">MSGSQGVTALCENPTEVFLDVSKLLITYADNILRNPNEDKYKSIRIGNPTFSTKLLPVKGAVECLFEMGFEEAETHLVFPKSASVERLRQVRETIAAERDQRLGASKAASSQQSARVPPSPPPPPLLFFLPNSRFPPVPFSSFRTTTEERLKQAKDAEPACNLGEEDMLVLELLQWFKGDFFSWVDNLPCSRCGGATQPSGSLPPSNDDLRWDAGRVENHYCHTCQLSTRFPRYNHPEKLLETRRGRCGEWANCFTLLCRALGLEARYIWDSTDHVWTEVYSQSQHRWLHCDPCENTCDKPLLYEVGWGKKLSYILAFSKDQVVDVTWRYSCKHPEVLSRRTQIQETWLLPTLNGLNAARQQSLGAERKQQLLQRLLVELVEFISPKTPTSGELGSRVSGSLAWRVARGESGASDTEGDGQERVFIPSESEKKNKLFHICYNVTKNSYFRLSNGQETIPGWQRGAWRTENMFRKEENDWQMVYLARTEGSSFGRISWKFNCAPVGMKIKSASVRAFSQTFHSGSVRWSLRSAETTIEFPGDGELLSSSSLSGGNELIVEVELTGGEGEVSWQHVQLFRQSLKDTEKVLFEIMVEMDES</sequence>
<evidence type="ECO:0000256" key="3">
    <source>
        <dbReference type="ARBA" id="ARBA00004496"/>
    </source>
</evidence>
<dbReference type="AlphaFoldDB" id="A0A673LV78"/>
<organism evidence="17 18">
    <name type="scientific">Sinocyclocheilus rhinocerous</name>
    <dbReference type="NCBI Taxonomy" id="307959"/>
    <lineage>
        <taxon>Eukaryota</taxon>
        <taxon>Metazoa</taxon>
        <taxon>Chordata</taxon>
        <taxon>Craniata</taxon>
        <taxon>Vertebrata</taxon>
        <taxon>Euteleostomi</taxon>
        <taxon>Actinopterygii</taxon>
        <taxon>Neopterygii</taxon>
        <taxon>Teleostei</taxon>
        <taxon>Ostariophysi</taxon>
        <taxon>Cypriniformes</taxon>
        <taxon>Cyprinidae</taxon>
        <taxon>Cyprininae</taxon>
        <taxon>Sinocyclocheilus</taxon>
    </lineage>
</organism>
<dbReference type="InterPro" id="IPR018997">
    <property type="entry name" value="PUB_domain"/>
</dbReference>
<proteinExistence type="inferred from homology"/>
<comment type="function">
    <text evidence="11">Specifically deglycosylates the denatured form of N-linked glycoproteins in the cytoplasm and assists their proteasome-mediated degradation. Cleaves the beta-aspartyl-glucosamine (GlcNAc) of the glycan and the amide side chain of Asn, converting Asn to Asp. Prefers proteins containing high-mannose over those bearing complex type oligosaccharides. Can recognize misfolded proteins in the endoplasmic reticulum that are exported to the cytosol to be destroyed and deglycosylate them, while it has no activity toward native proteins. Deglycosylation is a prerequisite for subsequent proteasome-mediated degradation of some, but not all, misfolded glycoproteins.</text>
</comment>
<comment type="subcellular location">
    <subcellularLocation>
        <location evidence="3">Cytoplasm</location>
    </subcellularLocation>
</comment>
<reference evidence="17" key="1">
    <citation type="submission" date="2025-08" db="UniProtKB">
        <authorList>
            <consortium name="Ensembl"/>
        </authorList>
    </citation>
    <scope>IDENTIFICATION</scope>
</reference>
<evidence type="ECO:0000256" key="1">
    <source>
        <dbReference type="ARBA" id="ARBA00001650"/>
    </source>
</evidence>
<dbReference type="Gene3D" id="3.10.620.30">
    <property type="match status" value="1"/>
</dbReference>
<evidence type="ECO:0000256" key="12">
    <source>
        <dbReference type="ARBA" id="ARBA00029604"/>
    </source>
</evidence>
<dbReference type="FunFam" id="2.20.25.10:FF:000011">
    <property type="entry name" value="peptide-N(4)-(N-acetyl-beta- glucosaminyl)asparagine amidase"/>
    <property type="match status" value="1"/>
</dbReference>
<dbReference type="SMART" id="SM00613">
    <property type="entry name" value="PAW"/>
    <property type="match status" value="1"/>
</dbReference>
<dbReference type="InterPro" id="IPR008979">
    <property type="entry name" value="Galactose-bd-like_sf"/>
</dbReference>
<feature type="region of interest" description="Disordered" evidence="15">
    <location>
        <begin position="99"/>
        <end position="123"/>
    </location>
</feature>
<keyword evidence="7" id="KW-0963">Cytoplasm</keyword>
<dbReference type="Gene3D" id="2.20.25.10">
    <property type="match status" value="1"/>
</dbReference>
<dbReference type="GO" id="GO:0046872">
    <property type="term" value="F:metal ion binding"/>
    <property type="evidence" value="ECO:0007669"/>
    <property type="project" value="UniProtKB-KW"/>
</dbReference>
<dbReference type="PANTHER" id="PTHR12143">
    <property type="entry name" value="PEPTIDE N-GLYCANASE PNGASE -RELATED"/>
    <property type="match status" value="1"/>
</dbReference>
<dbReference type="InterPro" id="IPR002931">
    <property type="entry name" value="Transglutaminase-like"/>
</dbReference>
<evidence type="ECO:0000256" key="4">
    <source>
        <dbReference type="ARBA" id="ARBA00009390"/>
    </source>
</evidence>
<dbReference type="GO" id="GO:0006516">
    <property type="term" value="P:glycoprotein catabolic process"/>
    <property type="evidence" value="ECO:0007669"/>
    <property type="project" value="InterPro"/>
</dbReference>
<feature type="compositionally biased region" description="Low complexity" evidence="15">
    <location>
        <begin position="105"/>
        <end position="115"/>
    </location>
</feature>
<dbReference type="FunFam" id="1.20.58.2190:FF:000001">
    <property type="entry name" value="peptide-N(4)-(N-acetyl-beta- glucosaminyl)asparagine amidase"/>
    <property type="match status" value="1"/>
</dbReference>
<dbReference type="PANTHER" id="PTHR12143:SF19">
    <property type="entry name" value="PEPTIDE-N(4)-(N-ACETYL-BETA-GLUCOSAMINYL)ASPARAGINE AMIDASE"/>
    <property type="match status" value="1"/>
</dbReference>
<dbReference type="PROSITE" id="PS51398">
    <property type="entry name" value="PAW"/>
    <property type="match status" value="1"/>
</dbReference>
<comment type="cofactor">
    <cofactor evidence="2">
        <name>Zn(2+)</name>
        <dbReference type="ChEBI" id="CHEBI:29105"/>
    </cofactor>
</comment>
<keyword evidence="10" id="KW-0862">Zinc</keyword>
<evidence type="ECO:0000256" key="6">
    <source>
        <dbReference type="ARBA" id="ARBA00018546"/>
    </source>
</evidence>
<evidence type="ECO:0000256" key="5">
    <source>
        <dbReference type="ARBA" id="ARBA00012158"/>
    </source>
</evidence>
<evidence type="ECO:0000256" key="13">
    <source>
        <dbReference type="ARBA" id="ARBA00032901"/>
    </source>
</evidence>
<accession>A0A673LV78</accession>
<name>A0A673LV78_9TELE</name>
<dbReference type="Gene3D" id="1.20.58.2190">
    <property type="match status" value="1"/>
</dbReference>
<dbReference type="Pfam" id="PF09409">
    <property type="entry name" value="PUB"/>
    <property type="match status" value="1"/>
</dbReference>
<evidence type="ECO:0000256" key="14">
    <source>
        <dbReference type="PROSITE-ProRule" id="PRU00731"/>
    </source>
</evidence>
<evidence type="ECO:0000256" key="7">
    <source>
        <dbReference type="ARBA" id="ARBA00022490"/>
    </source>
</evidence>
<comment type="similarity">
    <text evidence="4 14">Belongs to the transglutaminase-like superfamily. PNGase family.</text>
</comment>
<dbReference type="InterPro" id="IPR050883">
    <property type="entry name" value="PNGase"/>
</dbReference>
<dbReference type="GO" id="GO:0005634">
    <property type="term" value="C:nucleus"/>
    <property type="evidence" value="ECO:0007669"/>
    <property type="project" value="TreeGrafter"/>
</dbReference>
<evidence type="ECO:0000256" key="15">
    <source>
        <dbReference type="SAM" id="MobiDB-lite"/>
    </source>
</evidence>
<keyword evidence="18" id="KW-1185">Reference proteome</keyword>
<dbReference type="CDD" id="cd10459">
    <property type="entry name" value="PUB_PNGase"/>
    <property type="match status" value="1"/>
</dbReference>
<dbReference type="SUPFAM" id="SSF54001">
    <property type="entry name" value="Cysteine proteinases"/>
    <property type="match status" value="1"/>
</dbReference>
<evidence type="ECO:0000256" key="2">
    <source>
        <dbReference type="ARBA" id="ARBA00001947"/>
    </source>
</evidence>
<dbReference type="SUPFAM" id="SSF49785">
    <property type="entry name" value="Galactose-binding domain-like"/>
    <property type="match status" value="1"/>
</dbReference>
<protein>
    <recommendedName>
        <fullName evidence="6">Peptide-N(4)-(N-acetyl-beta-glucosaminyl)asparagine amidase</fullName>
        <ecNumber evidence="5">3.5.1.52</ecNumber>
    </recommendedName>
    <alternativeName>
        <fullName evidence="12">N-glycanase 1</fullName>
    </alternativeName>
    <alternativeName>
        <fullName evidence="13">Peptide:N-glycanase</fullName>
    </alternativeName>
</protein>
<evidence type="ECO:0000259" key="16">
    <source>
        <dbReference type="PROSITE" id="PS51398"/>
    </source>
</evidence>
<evidence type="ECO:0000256" key="8">
    <source>
        <dbReference type="ARBA" id="ARBA00022723"/>
    </source>
</evidence>
<evidence type="ECO:0000313" key="18">
    <source>
        <dbReference type="Proteomes" id="UP000472270"/>
    </source>
</evidence>
<dbReference type="InterPro" id="IPR036339">
    <property type="entry name" value="PUB-like_dom_sf"/>
</dbReference>
<keyword evidence="9" id="KW-0378">Hydrolase</keyword>
<dbReference type="FunFam" id="2.60.120.1020:FF:000001">
    <property type="entry name" value="Peptide-N(4)-(N-acetyl-beta-glucosaminyl)asparagine amidase"/>
    <property type="match status" value="1"/>
</dbReference>
<feature type="domain" description="PAW" evidence="16">
    <location>
        <begin position="393"/>
        <end position="598"/>
    </location>
</feature>
<evidence type="ECO:0000256" key="10">
    <source>
        <dbReference type="ARBA" id="ARBA00022833"/>
    </source>
</evidence>
<gene>
    <name evidence="17" type="primary">LOC107748685</name>
</gene>